<evidence type="ECO:0000313" key="2">
    <source>
        <dbReference type="Proteomes" id="UP000247634"/>
    </source>
</evidence>
<dbReference type="Pfam" id="PF19409">
    <property type="entry name" value="Thiopep_pre"/>
    <property type="match status" value="1"/>
</dbReference>
<keyword evidence="2" id="KW-1185">Reference proteome</keyword>
<dbReference type="Proteomes" id="UP000247634">
    <property type="component" value="Chromosome"/>
</dbReference>
<dbReference type="EMBL" id="CP029788">
    <property type="protein sequence ID" value="AWT44902.1"/>
    <property type="molecule type" value="Genomic_DNA"/>
</dbReference>
<sequence>MVSSALAAFLCRHSSTAAGNQQKCKRAGILDSRKTRCIASEARAAGNARSKLPSTWKGFPVDAAHLSDLDIDALEISEFLDESRLEDSEVVAKVMSASCTTCECCCSCSS</sequence>
<dbReference type="InterPro" id="IPR023895">
    <property type="entry name" value="Thiopep_bacteriocin_prcur"/>
</dbReference>
<gene>
    <name evidence="1" type="ORF">DMT42_23165</name>
</gene>
<dbReference type="OrthoDB" id="3404846at2"/>
<dbReference type="AlphaFoldDB" id="A0A2U9P5V4"/>
<protein>
    <submittedName>
        <fullName evidence="1">Uncharacterized protein</fullName>
    </submittedName>
</protein>
<organism evidence="1 2">
    <name type="scientific">Streptomyces actuosus</name>
    <dbReference type="NCBI Taxonomy" id="1885"/>
    <lineage>
        <taxon>Bacteria</taxon>
        <taxon>Bacillati</taxon>
        <taxon>Actinomycetota</taxon>
        <taxon>Actinomycetes</taxon>
        <taxon>Kitasatosporales</taxon>
        <taxon>Streptomycetaceae</taxon>
        <taxon>Streptomyces</taxon>
    </lineage>
</organism>
<dbReference type="NCBIfam" id="NF033401">
    <property type="entry name" value="thiazolyl_BerA"/>
    <property type="match status" value="1"/>
</dbReference>
<proteinExistence type="predicted"/>
<evidence type="ECO:0000313" key="1">
    <source>
        <dbReference type="EMBL" id="AWT44902.1"/>
    </source>
</evidence>
<dbReference type="NCBIfam" id="TIGR03892">
    <property type="entry name" value="thiopep_precurs"/>
    <property type="match status" value="1"/>
</dbReference>
<reference evidence="1 2" key="1">
    <citation type="submission" date="2018-06" db="EMBL/GenBank/DDBJ databases">
        <title>The complete genome sequence of a nosiheptide producer Streptomyces actuosus ATCC 25421: deducing the ability of producing a new class III lantibiotics.</title>
        <authorList>
            <person name="Liu W."/>
            <person name="Sun F."/>
            <person name="Hu Y."/>
        </authorList>
    </citation>
    <scope>NUCLEOTIDE SEQUENCE [LARGE SCALE GENOMIC DNA]</scope>
    <source>
        <strain evidence="1 2">ATCC 25421</strain>
    </source>
</reference>
<accession>A0A2U9P5V4</accession>
<dbReference type="KEGG" id="sact:DMT42_23165"/>
<name>A0A2U9P5V4_STRAS</name>